<sequence length="139" mass="15618">MTLERLQTVILILGMLFLYFVIMPGQIDHIENARIVPATVPTISIWIIIIAAVFQLFSTKVSVKFNPTLCLRAAIFAIFVITSITIMTRFGFEYGAPILALGVMLGIGERRLHWLFLGSTVIPISVWLLVENVLDRVLM</sequence>
<dbReference type="Proteomes" id="UP000295793">
    <property type="component" value="Unassembled WGS sequence"/>
</dbReference>
<gene>
    <name evidence="2" type="ORF">BCF53_11578</name>
</gene>
<evidence type="ECO:0000313" key="2">
    <source>
        <dbReference type="EMBL" id="TCS38804.1"/>
    </source>
</evidence>
<dbReference type="AlphaFoldDB" id="A0A4R3I0U4"/>
<dbReference type="RefSeq" id="WP_132702880.1">
    <property type="nucleotide sequence ID" value="NZ_SLZR01000015.1"/>
</dbReference>
<feature type="transmembrane region" description="Helical" evidence="1">
    <location>
        <begin position="69"/>
        <end position="92"/>
    </location>
</feature>
<reference evidence="2 3" key="1">
    <citation type="submission" date="2019-03" db="EMBL/GenBank/DDBJ databases">
        <title>Genomic Encyclopedia of Archaeal and Bacterial Type Strains, Phase II (KMG-II): from individual species to whole genera.</title>
        <authorList>
            <person name="Goeker M."/>
        </authorList>
    </citation>
    <scope>NUCLEOTIDE SEQUENCE [LARGE SCALE GENOMIC DNA]</scope>
    <source>
        <strain evidence="2 3">DSM 15388</strain>
    </source>
</reference>
<keyword evidence="1" id="KW-0472">Membrane</keyword>
<proteinExistence type="predicted"/>
<keyword evidence="1" id="KW-1133">Transmembrane helix</keyword>
<feature type="transmembrane region" description="Helical" evidence="1">
    <location>
        <begin position="9"/>
        <end position="27"/>
    </location>
</feature>
<keyword evidence="3" id="KW-1185">Reference proteome</keyword>
<feature type="transmembrane region" description="Helical" evidence="1">
    <location>
        <begin position="39"/>
        <end position="57"/>
    </location>
</feature>
<organism evidence="2 3">
    <name type="scientific">Reinekea marinisedimentorum</name>
    <dbReference type="NCBI Taxonomy" id="230495"/>
    <lineage>
        <taxon>Bacteria</taxon>
        <taxon>Pseudomonadati</taxon>
        <taxon>Pseudomonadota</taxon>
        <taxon>Gammaproteobacteria</taxon>
        <taxon>Oceanospirillales</taxon>
        <taxon>Saccharospirillaceae</taxon>
        <taxon>Reinekea</taxon>
    </lineage>
</organism>
<dbReference type="OrthoDB" id="7860650at2"/>
<keyword evidence="1" id="KW-0812">Transmembrane</keyword>
<dbReference type="EMBL" id="SLZR01000015">
    <property type="protein sequence ID" value="TCS38804.1"/>
    <property type="molecule type" value="Genomic_DNA"/>
</dbReference>
<feature type="transmembrane region" description="Helical" evidence="1">
    <location>
        <begin position="112"/>
        <end position="130"/>
    </location>
</feature>
<name>A0A4R3I0U4_9GAMM</name>
<evidence type="ECO:0000256" key="1">
    <source>
        <dbReference type="SAM" id="Phobius"/>
    </source>
</evidence>
<comment type="caution">
    <text evidence="2">The sequence shown here is derived from an EMBL/GenBank/DDBJ whole genome shotgun (WGS) entry which is preliminary data.</text>
</comment>
<accession>A0A4R3I0U4</accession>
<protein>
    <submittedName>
        <fullName evidence="2">Putative tricarboxylic transport membrane protein</fullName>
    </submittedName>
</protein>
<evidence type="ECO:0000313" key="3">
    <source>
        <dbReference type="Proteomes" id="UP000295793"/>
    </source>
</evidence>